<proteinExistence type="predicted"/>
<accession>A0A518G6W3</accession>
<feature type="compositionally biased region" description="Polar residues" evidence="1">
    <location>
        <begin position="54"/>
        <end position="66"/>
    </location>
</feature>
<feature type="compositionally biased region" description="Pro residues" evidence="1">
    <location>
        <begin position="124"/>
        <end position="133"/>
    </location>
</feature>
<gene>
    <name evidence="4" type="ORF">Q31a_26320</name>
</gene>
<sequence>MGIRFQCHHCEQELHVKDFQAGKRGKCPKCHGKFRVPLQDHPSSLPLEEPRAPSLQTQAASTSQPAPTGASVEPSPVPGAASSQAPTDNSSAPQISTAEVAHEQPPVPTPSSASGENSTATLAPPTPPPPAAPLTPSALQENPTASWFIRPESGGQFGPADQSTMLQWLTENRISPGALVWREGWQDWQPASGVLADYFASIPAFQTSTNGGVPASTSSAQSAPPPSSPVVGGSGEMKQLKRRNKKRQNYKIMIISLIVIAVVLVTALITVLVLQGSGS</sequence>
<dbReference type="SUPFAM" id="SSF55277">
    <property type="entry name" value="GYF domain"/>
    <property type="match status" value="1"/>
</dbReference>
<feature type="transmembrane region" description="Helical" evidence="2">
    <location>
        <begin position="252"/>
        <end position="274"/>
    </location>
</feature>
<evidence type="ECO:0000256" key="2">
    <source>
        <dbReference type="SAM" id="Phobius"/>
    </source>
</evidence>
<organism evidence="4 5">
    <name type="scientific">Aureliella helgolandensis</name>
    <dbReference type="NCBI Taxonomy" id="2527968"/>
    <lineage>
        <taxon>Bacteria</taxon>
        <taxon>Pseudomonadati</taxon>
        <taxon>Planctomycetota</taxon>
        <taxon>Planctomycetia</taxon>
        <taxon>Pirellulales</taxon>
        <taxon>Pirellulaceae</taxon>
        <taxon>Aureliella</taxon>
    </lineage>
</organism>
<protein>
    <recommendedName>
        <fullName evidence="3">GYF domain-containing protein</fullName>
    </recommendedName>
</protein>
<dbReference type="EMBL" id="CP036298">
    <property type="protein sequence ID" value="QDV24316.1"/>
    <property type="molecule type" value="Genomic_DNA"/>
</dbReference>
<dbReference type="InterPro" id="IPR035445">
    <property type="entry name" value="GYF-like_dom_sf"/>
</dbReference>
<evidence type="ECO:0000313" key="4">
    <source>
        <dbReference type="EMBL" id="QDV24316.1"/>
    </source>
</evidence>
<keyword evidence="2" id="KW-1133">Transmembrane helix</keyword>
<evidence type="ECO:0000313" key="5">
    <source>
        <dbReference type="Proteomes" id="UP000318017"/>
    </source>
</evidence>
<reference evidence="4 5" key="1">
    <citation type="submission" date="2019-02" db="EMBL/GenBank/DDBJ databases">
        <title>Deep-cultivation of Planctomycetes and their phenomic and genomic characterization uncovers novel biology.</title>
        <authorList>
            <person name="Wiegand S."/>
            <person name="Jogler M."/>
            <person name="Boedeker C."/>
            <person name="Pinto D."/>
            <person name="Vollmers J."/>
            <person name="Rivas-Marin E."/>
            <person name="Kohn T."/>
            <person name="Peeters S.H."/>
            <person name="Heuer A."/>
            <person name="Rast P."/>
            <person name="Oberbeckmann S."/>
            <person name="Bunk B."/>
            <person name="Jeske O."/>
            <person name="Meyerdierks A."/>
            <person name="Storesund J.E."/>
            <person name="Kallscheuer N."/>
            <person name="Luecker S."/>
            <person name="Lage O.M."/>
            <person name="Pohl T."/>
            <person name="Merkel B.J."/>
            <person name="Hornburger P."/>
            <person name="Mueller R.-W."/>
            <person name="Bruemmer F."/>
            <person name="Labrenz M."/>
            <person name="Spormann A.M."/>
            <person name="Op den Camp H."/>
            <person name="Overmann J."/>
            <person name="Amann R."/>
            <person name="Jetten M.S.M."/>
            <person name="Mascher T."/>
            <person name="Medema M.H."/>
            <person name="Devos D.P."/>
            <person name="Kaster A.-K."/>
            <person name="Ovreas L."/>
            <person name="Rohde M."/>
            <person name="Galperin M.Y."/>
            <person name="Jogler C."/>
        </authorList>
    </citation>
    <scope>NUCLEOTIDE SEQUENCE [LARGE SCALE GENOMIC DNA]</scope>
    <source>
        <strain evidence="4 5">Q31a</strain>
    </source>
</reference>
<dbReference type="RefSeq" id="WP_197356767.1">
    <property type="nucleotide sequence ID" value="NZ_CP036298.1"/>
</dbReference>
<feature type="compositionally biased region" description="Low complexity" evidence="1">
    <location>
        <begin position="213"/>
        <end position="222"/>
    </location>
</feature>
<evidence type="ECO:0000259" key="3">
    <source>
        <dbReference type="Pfam" id="PF14237"/>
    </source>
</evidence>
<keyword evidence="2" id="KW-0812">Transmembrane</keyword>
<keyword evidence="5" id="KW-1185">Reference proteome</keyword>
<feature type="domain" description="GYF" evidence="3">
    <location>
        <begin position="147"/>
        <end position="193"/>
    </location>
</feature>
<dbReference type="AlphaFoldDB" id="A0A518G6W3"/>
<dbReference type="Pfam" id="PF14237">
    <property type="entry name" value="GYF_2"/>
    <property type="match status" value="1"/>
</dbReference>
<keyword evidence="2" id="KW-0472">Membrane</keyword>
<dbReference type="Proteomes" id="UP000318017">
    <property type="component" value="Chromosome"/>
</dbReference>
<feature type="region of interest" description="Disordered" evidence="1">
    <location>
        <begin position="35"/>
        <end position="138"/>
    </location>
</feature>
<dbReference type="KEGG" id="ahel:Q31a_26320"/>
<feature type="compositionally biased region" description="Polar residues" evidence="1">
    <location>
        <begin position="81"/>
        <end position="97"/>
    </location>
</feature>
<feature type="region of interest" description="Disordered" evidence="1">
    <location>
        <begin position="210"/>
        <end position="242"/>
    </location>
</feature>
<evidence type="ECO:0000256" key="1">
    <source>
        <dbReference type="SAM" id="MobiDB-lite"/>
    </source>
</evidence>
<dbReference type="InterPro" id="IPR025640">
    <property type="entry name" value="GYF_2"/>
</dbReference>
<name>A0A518G6W3_9BACT</name>